<dbReference type="EC" id="3.4.21.83" evidence="7"/>
<dbReference type="AlphaFoldDB" id="A0A1X7AHN6"/>
<dbReference type="SUPFAM" id="SSF53474">
    <property type="entry name" value="alpha/beta-Hydrolases"/>
    <property type="match status" value="1"/>
</dbReference>
<sequence length="694" mass="79427">MPVPAPVAPKVDHIIKQHGTERNDPYHWLRDDNWQKFIAGDLDFANPAVKTYIDAENAYKDDFMADYKGIQKDVYNQILSRIKEDDQSCPFKKGEFFYYSREEKGKNYPILCRKFQTLDAPEDIYFDVNAEAADHELYMFGDARTNRSQTFFAYSFNLTGSMERTIKVRDLTTGKDLNWEFANSTGSYLWDGEEHLYIVERDESARGRDIFRVNIHSGERELIFSKPEKYDSMFLSLSQTTDRKYMLAYLSSGASHCVFVSKTGTHTFDEFAFGSDDVSFSLDHYQGDFYILTNDGDATNFKIMKCPVDKNHWEREHWQTFVAEHKELCLNSLSFYNHFLITERRNNNKALDELVVLDMNSGKEQIISMPDEAYSLGLIGDCDDQSTIVKFDYESPTQQGQVFELDLVSGATTNIFTKETPNFDASQYVVKREFAKARDGELVPLTIIHRKDLPLDGTAKAMVYGYGSYGFGMPAFFSAKRFSLVDRGFVFAVAHIRGGDDKGYQWYLNGKMQKKMNTFNDFIDSCEHLIGNGYTRQGQIAINGGSAGGLLMGAVTNMRPELFGCVIADVAFSDVITTISDASLPLTPPEWEEWGNPIESKDDFDYIRQYSPYDNITAKDYPPMLFNSGISDEQVTYWEPAKMVARLRELKTDNNPVLLNMKMHAGHAGASKRYEWIDEAAFDYAFVLKCFDMK</sequence>
<dbReference type="InterPro" id="IPR002470">
    <property type="entry name" value="Peptidase_S9A"/>
</dbReference>
<accession>A0A1X7AHN6</accession>
<dbReference type="Gene3D" id="3.40.50.1820">
    <property type="entry name" value="alpha/beta hydrolase"/>
    <property type="match status" value="1"/>
</dbReference>
<evidence type="ECO:0000256" key="2">
    <source>
        <dbReference type="ARBA" id="ARBA00022670"/>
    </source>
</evidence>
<dbReference type="PANTHER" id="PTHR11757">
    <property type="entry name" value="PROTEASE FAMILY S9A OLIGOPEPTIDASE"/>
    <property type="match status" value="1"/>
</dbReference>
<dbReference type="GO" id="GO:0004252">
    <property type="term" value="F:serine-type endopeptidase activity"/>
    <property type="evidence" value="ECO:0007669"/>
    <property type="project" value="UniProtKB-EC"/>
</dbReference>
<feature type="domain" description="Peptidase S9A N-terminal" evidence="6">
    <location>
        <begin position="6"/>
        <end position="413"/>
    </location>
</feature>
<feature type="domain" description="Peptidase S9 prolyl oligopeptidase catalytic" evidence="5">
    <location>
        <begin position="477"/>
        <end position="693"/>
    </location>
</feature>
<dbReference type="InterPro" id="IPR023302">
    <property type="entry name" value="Pept_S9A_N"/>
</dbReference>
<gene>
    <name evidence="7" type="primary">ptrB_1</name>
    <name evidence="7" type="ORF">EHSB41UT_01516</name>
</gene>
<dbReference type="GO" id="GO:0006508">
    <property type="term" value="P:proteolysis"/>
    <property type="evidence" value="ECO:0007669"/>
    <property type="project" value="UniProtKB-KW"/>
</dbReference>
<evidence type="ECO:0000313" key="7">
    <source>
        <dbReference type="EMBL" id="SMA42880.1"/>
    </source>
</evidence>
<keyword evidence="8" id="KW-1185">Reference proteome</keyword>
<keyword evidence="4" id="KW-0720">Serine protease</keyword>
<organism evidence="7 8">
    <name type="scientific">Parendozoicomonas haliclonae</name>
    <dbReference type="NCBI Taxonomy" id="1960125"/>
    <lineage>
        <taxon>Bacteria</taxon>
        <taxon>Pseudomonadati</taxon>
        <taxon>Pseudomonadota</taxon>
        <taxon>Gammaproteobacteria</taxon>
        <taxon>Oceanospirillales</taxon>
        <taxon>Endozoicomonadaceae</taxon>
        <taxon>Parendozoicomonas</taxon>
    </lineage>
</organism>
<name>A0A1X7AHN6_9GAMM</name>
<evidence type="ECO:0000313" key="8">
    <source>
        <dbReference type="Proteomes" id="UP000196573"/>
    </source>
</evidence>
<evidence type="ECO:0000256" key="4">
    <source>
        <dbReference type="ARBA" id="ARBA00022825"/>
    </source>
</evidence>
<dbReference type="InterPro" id="IPR001375">
    <property type="entry name" value="Peptidase_S9_cat"/>
</dbReference>
<protein>
    <submittedName>
        <fullName evidence="7">Protease 2</fullName>
        <ecNumber evidence="7">3.4.21.83</ecNumber>
    </submittedName>
</protein>
<reference evidence="7 8" key="1">
    <citation type="submission" date="2017-03" db="EMBL/GenBank/DDBJ databases">
        <authorList>
            <person name="Afonso C.L."/>
            <person name="Miller P.J."/>
            <person name="Scott M.A."/>
            <person name="Spackman E."/>
            <person name="Goraichik I."/>
            <person name="Dimitrov K.M."/>
            <person name="Suarez D.L."/>
            <person name="Swayne D.E."/>
        </authorList>
    </citation>
    <scope>NUCLEOTIDE SEQUENCE [LARGE SCALE GENOMIC DNA]</scope>
    <source>
        <strain evidence="7">SB41UT1</strain>
    </source>
</reference>
<keyword evidence="3 7" id="KW-0378">Hydrolase</keyword>
<dbReference type="Proteomes" id="UP000196573">
    <property type="component" value="Unassembled WGS sequence"/>
</dbReference>
<keyword evidence="2 7" id="KW-0645">Protease</keyword>
<dbReference type="InterPro" id="IPR029058">
    <property type="entry name" value="AB_hydrolase_fold"/>
</dbReference>
<dbReference type="SUPFAM" id="SSF50993">
    <property type="entry name" value="Peptidase/esterase 'gauge' domain"/>
    <property type="match status" value="1"/>
</dbReference>
<evidence type="ECO:0000256" key="1">
    <source>
        <dbReference type="ARBA" id="ARBA00005228"/>
    </source>
</evidence>
<proteinExistence type="inferred from homology"/>
<evidence type="ECO:0000259" key="6">
    <source>
        <dbReference type="Pfam" id="PF02897"/>
    </source>
</evidence>
<dbReference type="PRINTS" id="PR00862">
    <property type="entry name" value="PROLIGOPTASE"/>
</dbReference>
<dbReference type="Pfam" id="PF02897">
    <property type="entry name" value="Peptidase_S9_N"/>
    <property type="match status" value="1"/>
</dbReference>
<comment type="similarity">
    <text evidence="1">Belongs to the peptidase S9A family.</text>
</comment>
<dbReference type="EMBL" id="FWPT01000003">
    <property type="protein sequence ID" value="SMA42880.1"/>
    <property type="molecule type" value="Genomic_DNA"/>
</dbReference>
<dbReference type="InterPro" id="IPR051543">
    <property type="entry name" value="Serine_Peptidase_S9A"/>
</dbReference>
<evidence type="ECO:0000259" key="5">
    <source>
        <dbReference type="Pfam" id="PF00326"/>
    </source>
</evidence>
<dbReference type="Gene3D" id="2.130.10.120">
    <property type="entry name" value="Prolyl oligopeptidase, N-terminal domain"/>
    <property type="match status" value="1"/>
</dbReference>
<dbReference type="RefSeq" id="WP_087108467.1">
    <property type="nucleotide sequence ID" value="NZ_CBCSCN010000025.1"/>
</dbReference>
<dbReference type="OrthoDB" id="9801421at2"/>
<dbReference type="Pfam" id="PF00326">
    <property type="entry name" value="Peptidase_S9"/>
    <property type="match status" value="1"/>
</dbReference>
<dbReference type="PANTHER" id="PTHR11757:SF19">
    <property type="entry name" value="PROLYL ENDOPEPTIDASE-LIKE"/>
    <property type="match status" value="1"/>
</dbReference>
<evidence type="ECO:0000256" key="3">
    <source>
        <dbReference type="ARBA" id="ARBA00022801"/>
    </source>
</evidence>